<accession>A0ABN3X1Z7</accession>
<name>A0ABN3X1Z7_STRTU</name>
<keyword evidence="2" id="KW-1185">Reference proteome</keyword>
<sequence length="72" mass="7625">MIDGVSWAPEKLRGGGVRLTTPLRPVYIEVTLPKKVVGDSGDMSALIDLAAAVRKTVPSLDPDDQGPNDPRA</sequence>
<dbReference type="Proteomes" id="UP001501102">
    <property type="component" value="Unassembled WGS sequence"/>
</dbReference>
<organism evidence="1 2">
    <name type="scientific">Streptomyces thioluteus</name>
    <dbReference type="NCBI Taxonomy" id="66431"/>
    <lineage>
        <taxon>Bacteria</taxon>
        <taxon>Bacillati</taxon>
        <taxon>Actinomycetota</taxon>
        <taxon>Actinomycetes</taxon>
        <taxon>Kitasatosporales</taxon>
        <taxon>Streptomycetaceae</taxon>
        <taxon>Streptomyces</taxon>
    </lineage>
</organism>
<protein>
    <submittedName>
        <fullName evidence="1">Uncharacterized protein</fullName>
    </submittedName>
</protein>
<comment type="caution">
    <text evidence="1">The sequence shown here is derived from an EMBL/GenBank/DDBJ whole genome shotgun (WGS) entry which is preliminary data.</text>
</comment>
<evidence type="ECO:0000313" key="2">
    <source>
        <dbReference type="Proteomes" id="UP001501102"/>
    </source>
</evidence>
<proteinExistence type="predicted"/>
<evidence type="ECO:0000313" key="1">
    <source>
        <dbReference type="EMBL" id="GAA2935136.1"/>
    </source>
</evidence>
<dbReference type="EMBL" id="BAAAXZ010000126">
    <property type="protein sequence ID" value="GAA2935136.1"/>
    <property type="molecule type" value="Genomic_DNA"/>
</dbReference>
<gene>
    <name evidence="1" type="ORF">GCM10020221_33630</name>
</gene>
<reference evidence="1 2" key="1">
    <citation type="journal article" date="2019" name="Int. J. Syst. Evol. Microbiol.">
        <title>The Global Catalogue of Microorganisms (GCM) 10K type strain sequencing project: providing services to taxonomists for standard genome sequencing and annotation.</title>
        <authorList>
            <consortium name="The Broad Institute Genomics Platform"/>
            <consortium name="The Broad Institute Genome Sequencing Center for Infectious Disease"/>
            <person name="Wu L."/>
            <person name="Ma J."/>
        </authorList>
    </citation>
    <scope>NUCLEOTIDE SEQUENCE [LARGE SCALE GENOMIC DNA]</scope>
    <source>
        <strain evidence="1 2">JCM 4087</strain>
    </source>
</reference>